<sequence length="176" mass="20053">MPIIRDRYPKNWNSLALQIKHEAKWCCQQCQRPCRQPSEPLAQFQQRVERWRQTKTPRPAKFEAAPRRYLLTVAHLDQQPSNQDPSNLKALCTVCHLQFDSQFRAKQRRLKAEFFGQLSIDDAWQEGLQLSLMPQAVSPFSMPRQGEAPAEGKGKASPGTPAKGPSGDRDDTVEPT</sequence>
<feature type="region of interest" description="Disordered" evidence="1">
    <location>
        <begin position="136"/>
        <end position="176"/>
    </location>
</feature>
<comment type="caution">
    <text evidence="2">The sequence shown here is derived from an EMBL/GenBank/DDBJ whole genome shotgun (WGS) entry which is preliminary data.</text>
</comment>
<proteinExistence type="predicted"/>
<evidence type="ECO:0000313" key="2">
    <source>
        <dbReference type="EMBL" id="RZM82087.1"/>
    </source>
</evidence>
<organism evidence="2 3">
    <name type="scientific">Leptolyngbya iicbica LK</name>
    <dbReference type="NCBI Taxonomy" id="2294035"/>
    <lineage>
        <taxon>Bacteria</taxon>
        <taxon>Bacillati</taxon>
        <taxon>Cyanobacteriota</taxon>
        <taxon>Cyanophyceae</taxon>
        <taxon>Leptolyngbyales</taxon>
        <taxon>Leptolyngbyaceae</taxon>
        <taxon>Leptolyngbya group</taxon>
        <taxon>Leptolyngbya</taxon>
        <taxon>Leptolyngbya iicbica</taxon>
    </lineage>
</organism>
<evidence type="ECO:0000313" key="3">
    <source>
        <dbReference type="Proteomes" id="UP000292459"/>
    </source>
</evidence>
<gene>
    <name evidence="2" type="ORF">DYY88_02160</name>
</gene>
<dbReference type="Proteomes" id="UP000292459">
    <property type="component" value="Unassembled WGS sequence"/>
</dbReference>
<feature type="compositionally biased region" description="Basic and acidic residues" evidence="1">
    <location>
        <begin position="166"/>
        <end position="176"/>
    </location>
</feature>
<keyword evidence="3" id="KW-1185">Reference proteome</keyword>
<name>A0A4Q7EG80_9CYAN</name>
<reference evidence="2 3" key="1">
    <citation type="submission" date="2018-11" db="EMBL/GenBank/DDBJ databases">
        <title>Whole genome sequencing of an environmental sample.</title>
        <authorList>
            <person name="Sarangi A.N."/>
            <person name="Singh D."/>
            <person name="Tripathy S."/>
        </authorList>
    </citation>
    <scope>NUCLEOTIDE SEQUENCE [LARGE SCALE GENOMIC DNA]</scope>
    <source>
        <strain evidence="2 3">Lakshadweep</strain>
    </source>
</reference>
<dbReference type="AlphaFoldDB" id="A0A4Q7EG80"/>
<evidence type="ECO:0000256" key="1">
    <source>
        <dbReference type="SAM" id="MobiDB-lite"/>
    </source>
</evidence>
<dbReference type="OrthoDB" id="161705at2"/>
<evidence type="ECO:0008006" key="4">
    <source>
        <dbReference type="Google" id="ProtNLM"/>
    </source>
</evidence>
<protein>
    <recommendedName>
        <fullName evidence="4">HNH endonuclease</fullName>
    </recommendedName>
</protein>
<dbReference type="EMBL" id="QVFV01000001">
    <property type="protein sequence ID" value="RZM82087.1"/>
    <property type="molecule type" value="Genomic_DNA"/>
</dbReference>
<dbReference type="RefSeq" id="WP_052288202.1">
    <property type="nucleotide sequence ID" value="NZ_QVFV01000001.1"/>
</dbReference>
<accession>A0A4Q7EG80</accession>